<accession>A0ABR2KRB2</accession>
<evidence type="ECO:0000313" key="2">
    <source>
        <dbReference type="EMBL" id="KAK8893472.1"/>
    </source>
</evidence>
<organism evidence="2 3">
    <name type="scientific">Tritrichomonas musculus</name>
    <dbReference type="NCBI Taxonomy" id="1915356"/>
    <lineage>
        <taxon>Eukaryota</taxon>
        <taxon>Metamonada</taxon>
        <taxon>Parabasalia</taxon>
        <taxon>Tritrichomonadida</taxon>
        <taxon>Tritrichomonadidae</taxon>
        <taxon>Tritrichomonas</taxon>
    </lineage>
</organism>
<evidence type="ECO:0000313" key="3">
    <source>
        <dbReference type="Proteomes" id="UP001470230"/>
    </source>
</evidence>
<feature type="compositionally biased region" description="Low complexity" evidence="1">
    <location>
        <begin position="21"/>
        <end position="30"/>
    </location>
</feature>
<name>A0ABR2KRB2_9EUKA</name>
<keyword evidence="3" id="KW-1185">Reference proteome</keyword>
<proteinExistence type="predicted"/>
<protein>
    <submittedName>
        <fullName evidence="2">Uncharacterized protein</fullName>
    </submittedName>
</protein>
<sequence length="147" mass="16238">MSSISLSDLSTPKRMKPPPSSRLSSAWSPSVKNQEQGKSNDADTDAFNVSKKIAETMTSMRQVMENVSVYSSNIGLTTNDIVSPKYISKDSYENSPFGKQLIITDYSPYTSSLKFKSQSHFREDNPHISSVSFLENLSDSAGSDDNH</sequence>
<dbReference type="Proteomes" id="UP001470230">
    <property type="component" value="Unassembled WGS sequence"/>
</dbReference>
<reference evidence="2 3" key="1">
    <citation type="submission" date="2024-04" db="EMBL/GenBank/DDBJ databases">
        <title>Tritrichomonas musculus Genome.</title>
        <authorList>
            <person name="Alves-Ferreira E."/>
            <person name="Grigg M."/>
            <person name="Lorenzi H."/>
            <person name="Galac M."/>
        </authorList>
    </citation>
    <scope>NUCLEOTIDE SEQUENCE [LARGE SCALE GENOMIC DNA]</scope>
    <source>
        <strain evidence="2 3">EAF2021</strain>
    </source>
</reference>
<gene>
    <name evidence="2" type="ORF">M9Y10_021894</name>
</gene>
<comment type="caution">
    <text evidence="2">The sequence shown here is derived from an EMBL/GenBank/DDBJ whole genome shotgun (WGS) entry which is preliminary data.</text>
</comment>
<dbReference type="EMBL" id="JAPFFF010000003">
    <property type="protein sequence ID" value="KAK8893472.1"/>
    <property type="molecule type" value="Genomic_DNA"/>
</dbReference>
<feature type="compositionally biased region" description="Polar residues" evidence="1">
    <location>
        <begin position="1"/>
        <end position="10"/>
    </location>
</feature>
<evidence type="ECO:0000256" key="1">
    <source>
        <dbReference type="SAM" id="MobiDB-lite"/>
    </source>
</evidence>
<feature type="region of interest" description="Disordered" evidence="1">
    <location>
        <begin position="1"/>
        <end position="47"/>
    </location>
</feature>